<organism evidence="1 2">
    <name type="scientific">Rhizoctonia solani</name>
    <dbReference type="NCBI Taxonomy" id="456999"/>
    <lineage>
        <taxon>Eukaryota</taxon>
        <taxon>Fungi</taxon>
        <taxon>Dikarya</taxon>
        <taxon>Basidiomycota</taxon>
        <taxon>Agaricomycotina</taxon>
        <taxon>Agaricomycetes</taxon>
        <taxon>Cantharellales</taxon>
        <taxon>Ceratobasidiaceae</taxon>
        <taxon>Rhizoctonia</taxon>
    </lineage>
</organism>
<comment type="caution">
    <text evidence="1">The sequence shown here is derived from an EMBL/GenBank/DDBJ whole genome shotgun (WGS) entry which is preliminary data.</text>
</comment>
<reference evidence="1" key="1">
    <citation type="submission" date="2021-01" db="EMBL/GenBank/DDBJ databases">
        <authorList>
            <person name="Kaushik A."/>
        </authorList>
    </citation>
    <scope>NUCLEOTIDE SEQUENCE</scope>
    <source>
        <strain evidence="1">AG6-10EEA</strain>
    </source>
</reference>
<accession>A0A8H3DGH9</accession>
<gene>
    <name evidence="1" type="ORF">RDB_LOCUS166082</name>
</gene>
<dbReference type="Proteomes" id="UP000663853">
    <property type="component" value="Unassembled WGS sequence"/>
</dbReference>
<dbReference type="AlphaFoldDB" id="A0A8H3DGH9"/>
<evidence type="ECO:0000313" key="1">
    <source>
        <dbReference type="EMBL" id="CAE6529805.1"/>
    </source>
</evidence>
<name>A0A8H3DGH9_9AGAM</name>
<sequence length="144" mass="16746">MSGNSRVGSTHRKANQISYESRVDLNTDLRNKEALERVVQEFKECLGDRTALAMDDAAFPIHGLLDMDIPLINYNVLDKVEDYAKRLRAWRWMNPWRVGAVITFVTPNTNEMEILHDFENQYAMKMAELLWDGRWEISRPNTGT</sequence>
<evidence type="ECO:0000313" key="2">
    <source>
        <dbReference type="Proteomes" id="UP000663853"/>
    </source>
</evidence>
<dbReference type="EMBL" id="CAJMXA010003976">
    <property type="protein sequence ID" value="CAE6529805.1"/>
    <property type="molecule type" value="Genomic_DNA"/>
</dbReference>
<protein>
    <submittedName>
        <fullName evidence="1">Uncharacterized protein</fullName>
    </submittedName>
</protein>
<proteinExistence type="predicted"/>